<evidence type="ECO:0000313" key="8">
    <source>
        <dbReference type="EMBL" id="GGJ68761.1"/>
    </source>
</evidence>
<evidence type="ECO:0000256" key="2">
    <source>
        <dbReference type="ARBA" id="ARBA00022670"/>
    </source>
</evidence>
<evidence type="ECO:0000256" key="6">
    <source>
        <dbReference type="SAM" id="SignalP"/>
    </source>
</evidence>
<dbReference type="Proteomes" id="UP000635726">
    <property type="component" value="Unassembled WGS sequence"/>
</dbReference>
<dbReference type="PANTHER" id="PTHR43806:SF11">
    <property type="entry name" value="CEREVISIN-RELATED"/>
    <property type="match status" value="1"/>
</dbReference>
<dbReference type="Gene3D" id="3.40.50.200">
    <property type="entry name" value="Peptidase S8/S53 domain"/>
    <property type="match status" value="1"/>
</dbReference>
<evidence type="ECO:0000256" key="5">
    <source>
        <dbReference type="PROSITE-ProRule" id="PRU01240"/>
    </source>
</evidence>
<evidence type="ECO:0000259" key="7">
    <source>
        <dbReference type="Pfam" id="PF00082"/>
    </source>
</evidence>
<dbReference type="InterPro" id="IPR000209">
    <property type="entry name" value="Peptidase_S8/S53_dom"/>
</dbReference>
<evidence type="ECO:0000313" key="9">
    <source>
        <dbReference type="Proteomes" id="UP000635726"/>
    </source>
</evidence>
<dbReference type="Pfam" id="PF00082">
    <property type="entry name" value="Peptidase_S8"/>
    <property type="match status" value="1"/>
</dbReference>
<dbReference type="AlphaFoldDB" id="A0A917UMP0"/>
<feature type="domain" description="Peptidase S8/S53" evidence="7">
    <location>
        <begin position="154"/>
        <end position="383"/>
    </location>
</feature>
<feature type="active site" description="Charge relay system" evidence="5">
    <location>
        <position position="163"/>
    </location>
</feature>
<protein>
    <submittedName>
        <fullName evidence="8">Serine protease</fullName>
    </submittedName>
</protein>
<evidence type="ECO:0000256" key="4">
    <source>
        <dbReference type="ARBA" id="ARBA00022825"/>
    </source>
</evidence>
<dbReference type="SUPFAM" id="SSF52743">
    <property type="entry name" value="Subtilisin-like"/>
    <property type="match status" value="1"/>
</dbReference>
<keyword evidence="4 5" id="KW-0720">Serine protease</keyword>
<comment type="similarity">
    <text evidence="1 5">Belongs to the peptidase S8 family.</text>
</comment>
<dbReference type="PROSITE" id="PS51257">
    <property type="entry name" value="PROKAR_LIPOPROTEIN"/>
    <property type="match status" value="1"/>
</dbReference>
<feature type="active site" description="Charge relay system" evidence="5">
    <location>
        <position position="352"/>
    </location>
</feature>
<reference evidence="8" key="2">
    <citation type="submission" date="2020-09" db="EMBL/GenBank/DDBJ databases">
        <authorList>
            <person name="Sun Q."/>
            <person name="Ohkuma M."/>
        </authorList>
    </citation>
    <scope>NUCLEOTIDE SEQUENCE</scope>
    <source>
        <strain evidence="8">JCM 14371</strain>
    </source>
</reference>
<name>A0A917UMP0_9DEIO</name>
<dbReference type="PROSITE" id="PS51892">
    <property type="entry name" value="SUBTILASE"/>
    <property type="match status" value="1"/>
</dbReference>
<dbReference type="InterPro" id="IPR036852">
    <property type="entry name" value="Peptidase_S8/S53_dom_sf"/>
</dbReference>
<dbReference type="PRINTS" id="PR00723">
    <property type="entry name" value="SUBTILISIN"/>
</dbReference>
<evidence type="ECO:0000256" key="1">
    <source>
        <dbReference type="ARBA" id="ARBA00011073"/>
    </source>
</evidence>
<proteinExistence type="inferred from homology"/>
<keyword evidence="3 5" id="KW-0378">Hydrolase</keyword>
<dbReference type="InterPro" id="IPR015500">
    <property type="entry name" value="Peptidase_S8_subtilisin-rel"/>
</dbReference>
<dbReference type="RefSeq" id="WP_188961340.1">
    <property type="nucleotide sequence ID" value="NZ_BMOE01000003.1"/>
</dbReference>
<accession>A0A917UMP0</accession>
<feature type="signal peptide" evidence="6">
    <location>
        <begin position="1"/>
        <end position="28"/>
    </location>
</feature>
<dbReference type="InterPro" id="IPR050131">
    <property type="entry name" value="Peptidase_S8_subtilisin-like"/>
</dbReference>
<keyword evidence="6" id="KW-0732">Signal</keyword>
<organism evidence="8 9">
    <name type="scientific">Deinococcus aquiradiocola</name>
    <dbReference type="NCBI Taxonomy" id="393059"/>
    <lineage>
        <taxon>Bacteria</taxon>
        <taxon>Thermotogati</taxon>
        <taxon>Deinococcota</taxon>
        <taxon>Deinococci</taxon>
        <taxon>Deinococcales</taxon>
        <taxon>Deinococcaceae</taxon>
        <taxon>Deinococcus</taxon>
    </lineage>
</organism>
<dbReference type="PANTHER" id="PTHR43806">
    <property type="entry name" value="PEPTIDASE S8"/>
    <property type="match status" value="1"/>
</dbReference>
<reference evidence="8" key="1">
    <citation type="journal article" date="2014" name="Int. J. Syst. Evol. Microbiol.">
        <title>Complete genome sequence of Corynebacterium casei LMG S-19264T (=DSM 44701T), isolated from a smear-ripened cheese.</title>
        <authorList>
            <consortium name="US DOE Joint Genome Institute (JGI-PGF)"/>
            <person name="Walter F."/>
            <person name="Albersmeier A."/>
            <person name="Kalinowski J."/>
            <person name="Ruckert C."/>
        </authorList>
    </citation>
    <scope>NUCLEOTIDE SEQUENCE</scope>
    <source>
        <strain evidence="8">JCM 14371</strain>
    </source>
</reference>
<keyword evidence="2 5" id="KW-0645">Protease</keyword>
<evidence type="ECO:0000256" key="3">
    <source>
        <dbReference type="ARBA" id="ARBA00022801"/>
    </source>
</evidence>
<dbReference type="GO" id="GO:0004252">
    <property type="term" value="F:serine-type endopeptidase activity"/>
    <property type="evidence" value="ECO:0007669"/>
    <property type="project" value="UniProtKB-UniRule"/>
</dbReference>
<comment type="caution">
    <text evidence="8">The sequence shown here is derived from an EMBL/GenBank/DDBJ whole genome shotgun (WGS) entry which is preliminary data.</text>
</comment>
<dbReference type="EMBL" id="BMOE01000003">
    <property type="protein sequence ID" value="GGJ68761.1"/>
    <property type="molecule type" value="Genomic_DNA"/>
</dbReference>
<feature type="active site" description="Charge relay system" evidence="5">
    <location>
        <position position="204"/>
    </location>
</feature>
<feature type="chain" id="PRO_5038054551" evidence="6">
    <location>
        <begin position="29"/>
        <end position="405"/>
    </location>
</feature>
<dbReference type="GO" id="GO:0006508">
    <property type="term" value="P:proteolysis"/>
    <property type="evidence" value="ECO:0007669"/>
    <property type="project" value="UniProtKB-KW"/>
</dbReference>
<gene>
    <name evidence="8" type="ORF">GCM10008939_11550</name>
</gene>
<sequence length="405" mass="41008">MKQRTILPAALLLSVTLAACGQSGSPTAHTSQVLTLTLQGNETPADLRARYGGEIVAFKPQAHLAIVRTDRPQLQTLGLGSSSETNEGRVRAQAGAVIWTKAGAVIWTKAPAVIWTKAGAVIWTKATFEMMPENSGNWVSAGLDAAQTRLTHLGSGVKVAVIDTGADTALFAGSLAPQSEWRDWVDGDTLPDEPGTPADAGFGHGTGITSTILQMSPGATILPLRVLGTNGGGDVADVAAAIVYAADSGSQVINLSLGTSDPSPAIEAAIQYAESLNVLVVTSSGNDGATQLDYPARGAQGDPQRLAVGSVGLDGTVSAFSNTGAGLSVFAPGEGIYSPAPQDYGVYWSGTSQSAAVVTGALALGLGEQHGPAQTRAALLSSTASVPGQGAGRLNLAAYSALLNP</sequence>
<keyword evidence="9" id="KW-1185">Reference proteome</keyword>